<gene>
    <name evidence="1" type="ORF">HMPREF9439_01016</name>
</gene>
<organism evidence="1 2">
    <name type="scientific">Parasutterella excrementihominis YIT 11859</name>
    <dbReference type="NCBI Taxonomy" id="762966"/>
    <lineage>
        <taxon>Bacteria</taxon>
        <taxon>Pseudomonadati</taxon>
        <taxon>Pseudomonadota</taxon>
        <taxon>Betaproteobacteria</taxon>
        <taxon>Burkholderiales</taxon>
        <taxon>Sutterellaceae</taxon>
        <taxon>Parasutterella</taxon>
    </lineage>
</organism>
<sequence>MKKLEEQVFDELLGEFKRKSVIAKTFGLSAAAVTKWSKNGVPLGRLPYLRLAFPHFKAWKKSK</sequence>
<dbReference type="EMBL" id="AFBP01000022">
    <property type="protein sequence ID" value="EGG55763.1"/>
    <property type="molecule type" value="Genomic_DNA"/>
</dbReference>
<dbReference type="InterPro" id="IPR010982">
    <property type="entry name" value="Lambda_DNA-bd_dom_sf"/>
</dbReference>
<dbReference type="SUPFAM" id="SSF47413">
    <property type="entry name" value="lambda repressor-like DNA-binding domains"/>
    <property type="match status" value="1"/>
</dbReference>
<proteinExistence type="predicted"/>
<comment type="caution">
    <text evidence="1">The sequence shown here is derived from an EMBL/GenBank/DDBJ whole genome shotgun (WGS) entry which is preliminary data.</text>
</comment>
<dbReference type="RefSeq" id="WP_008863926.1">
    <property type="nucleotide sequence ID" value="NZ_GL883695.1"/>
</dbReference>
<name>F3QJB5_9BURK</name>
<keyword evidence="2" id="KW-1185">Reference proteome</keyword>
<evidence type="ECO:0000313" key="1">
    <source>
        <dbReference type="EMBL" id="EGG55763.1"/>
    </source>
</evidence>
<dbReference type="HOGENOM" id="CLU_2881798_0_0_4"/>
<accession>F3QJB5</accession>
<dbReference type="Proteomes" id="UP000005156">
    <property type="component" value="Unassembled WGS sequence"/>
</dbReference>
<protein>
    <submittedName>
        <fullName evidence="1">Conserved domain protein</fullName>
    </submittedName>
</protein>
<dbReference type="GeneID" id="43348477"/>
<dbReference type="AlphaFoldDB" id="F3QJB5"/>
<dbReference type="GO" id="GO:0003677">
    <property type="term" value="F:DNA binding"/>
    <property type="evidence" value="ECO:0007669"/>
    <property type="project" value="InterPro"/>
</dbReference>
<evidence type="ECO:0000313" key="2">
    <source>
        <dbReference type="Proteomes" id="UP000005156"/>
    </source>
</evidence>
<reference evidence="1 2" key="1">
    <citation type="submission" date="2011-02" db="EMBL/GenBank/DDBJ databases">
        <authorList>
            <person name="Weinstock G."/>
            <person name="Sodergren E."/>
            <person name="Clifton S."/>
            <person name="Fulton L."/>
            <person name="Fulton B."/>
            <person name="Courtney L."/>
            <person name="Fronick C."/>
            <person name="Harrison M."/>
            <person name="Strong C."/>
            <person name="Farmer C."/>
            <person name="Delahaunty K."/>
            <person name="Markovic C."/>
            <person name="Hall O."/>
            <person name="Minx P."/>
            <person name="Tomlinson C."/>
            <person name="Mitreva M."/>
            <person name="Hou S."/>
            <person name="Chen J."/>
            <person name="Wollam A."/>
            <person name="Pepin K.H."/>
            <person name="Johnson M."/>
            <person name="Bhonagiri V."/>
            <person name="Zhang X."/>
            <person name="Suruliraj S."/>
            <person name="Warren W."/>
            <person name="Chinwalla A."/>
            <person name="Mardis E.R."/>
            <person name="Wilson R.K."/>
        </authorList>
    </citation>
    <scope>NUCLEOTIDE SEQUENCE [LARGE SCALE GENOMIC DNA]</scope>
    <source>
        <strain evidence="1 2">YIT 11859</strain>
    </source>
</reference>